<dbReference type="CDD" id="cd13585">
    <property type="entry name" value="PBP2_TMBP_like"/>
    <property type="match status" value="1"/>
</dbReference>
<dbReference type="Gene3D" id="3.40.190.10">
    <property type="entry name" value="Periplasmic binding protein-like II"/>
    <property type="match status" value="2"/>
</dbReference>
<comment type="caution">
    <text evidence="2">The sequence shown here is derived from an EMBL/GenBank/DDBJ whole genome shotgun (WGS) entry which is preliminary data.</text>
</comment>
<proteinExistence type="predicted"/>
<dbReference type="InterPro" id="IPR006059">
    <property type="entry name" value="SBP"/>
</dbReference>
<dbReference type="SUPFAM" id="SSF53850">
    <property type="entry name" value="Periplasmic binding protein-like II"/>
    <property type="match status" value="1"/>
</dbReference>
<dbReference type="EMBL" id="SLXQ01000001">
    <property type="protein sequence ID" value="TCP56923.1"/>
    <property type="molecule type" value="Genomic_DNA"/>
</dbReference>
<keyword evidence="1" id="KW-1133">Transmembrane helix</keyword>
<feature type="transmembrane region" description="Helical" evidence="1">
    <location>
        <begin position="66"/>
        <end position="88"/>
    </location>
</feature>
<dbReference type="PANTHER" id="PTHR43649">
    <property type="entry name" value="ARABINOSE-BINDING PROTEIN-RELATED"/>
    <property type="match status" value="1"/>
</dbReference>
<keyword evidence="3" id="KW-1185">Reference proteome</keyword>
<evidence type="ECO:0000313" key="2">
    <source>
        <dbReference type="EMBL" id="TCP56923.1"/>
    </source>
</evidence>
<sequence length="507" mass="55338">MEIHLKGSLVIDYPPPGIFELGRATIGGYQVDAHLSKFLDEDVDEGCAAMRSATGLKVSRARPRRLAGLVLAAVLVLSGCAGAGSLGAGDQTIVVAIVANPQMTDAVALSEQFERDNPGVDLKFVQLPENQARAKITASVATEGGEFDVVMISNYEAAQWAEYGWLENLQPRIDASQGYDADDFLPSIRDSLSYRDSMYAVPFYGESSFLAYRKDLFAKAGLTMPERPTWRQVAEFARELDDKQNGIAGICLRGKPGWGESLAPFGTVMNTFGGRWFDEDWNARLSSPEVRAAAEFYVNLVRNYGSVGASSAGFSECGTNYAQGEAAMWYDATVMAGVNEDPAESKVAGKSGYVAAPVAKTEASGWLYSWALAMPKVTEHKDAAWRFMRWMTDKQYVHTVGEQLGWTRVPPGSRQSTYEIPEYQEAAKAYAQPTLDAIRSARQENVLTKPVPYQGIQFVGIPEFQDLGTRVSQQLSAAIAGQVPLDEALAQSQQYARAVGDSYQETR</sequence>
<name>A0A4R2R2Z4_9PSEU</name>
<dbReference type="AlphaFoldDB" id="A0A4R2R2Z4"/>
<accession>A0A4R2R2Z4</accession>
<dbReference type="PANTHER" id="PTHR43649:SF12">
    <property type="entry name" value="DIACETYLCHITOBIOSE BINDING PROTEIN DASA"/>
    <property type="match status" value="1"/>
</dbReference>
<dbReference type="InterPro" id="IPR050490">
    <property type="entry name" value="Bact_solute-bd_prot1"/>
</dbReference>
<protein>
    <submittedName>
        <fullName evidence="2">Carbohydrate ABC transporter substrate-binding protein (CUT1 family)</fullName>
    </submittedName>
</protein>
<dbReference type="Pfam" id="PF01547">
    <property type="entry name" value="SBP_bac_1"/>
    <property type="match status" value="1"/>
</dbReference>
<evidence type="ECO:0000256" key="1">
    <source>
        <dbReference type="SAM" id="Phobius"/>
    </source>
</evidence>
<gene>
    <name evidence="2" type="ORF">EV191_101872</name>
</gene>
<keyword evidence="1" id="KW-0812">Transmembrane</keyword>
<evidence type="ECO:0000313" key="3">
    <source>
        <dbReference type="Proteomes" id="UP000294911"/>
    </source>
</evidence>
<reference evidence="2 3" key="1">
    <citation type="submission" date="2019-03" db="EMBL/GenBank/DDBJ databases">
        <title>Genomic Encyclopedia of Type Strains, Phase IV (KMG-IV): sequencing the most valuable type-strain genomes for metagenomic binning, comparative biology and taxonomic classification.</title>
        <authorList>
            <person name="Goeker M."/>
        </authorList>
    </citation>
    <scope>NUCLEOTIDE SEQUENCE [LARGE SCALE GENOMIC DNA]</scope>
    <source>
        <strain evidence="2 3">DSM 45765</strain>
    </source>
</reference>
<organism evidence="2 3">
    <name type="scientific">Tamaricihabitans halophyticus</name>
    <dbReference type="NCBI Taxonomy" id="1262583"/>
    <lineage>
        <taxon>Bacteria</taxon>
        <taxon>Bacillati</taxon>
        <taxon>Actinomycetota</taxon>
        <taxon>Actinomycetes</taxon>
        <taxon>Pseudonocardiales</taxon>
        <taxon>Pseudonocardiaceae</taxon>
        <taxon>Tamaricihabitans</taxon>
    </lineage>
</organism>
<dbReference type="Proteomes" id="UP000294911">
    <property type="component" value="Unassembled WGS sequence"/>
</dbReference>
<keyword evidence="1" id="KW-0472">Membrane</keyword>